<evidence type="ECO:0000256" key="5">
    <source>
        <dbReference type="SAM" id="MobiDB-lite"/>
    </source>
</evidence>
<keyword evidence="7" id="KW-0456">Lyase</keyword>
<dbReference type="InterPro" id="IPR014729">
    <property type="entry name" value="Rossmann-like_a/b/a_fold"/>
</dbReference>
<dbReference type="InParanoid" id="A0A136JKL6"/>
<dbReference type="Proteomes" id="UP000070501">
    <property type="component" value="Unassembled WGS sequence"/>
</dbReference>
<comment type="similarity">
    <text evidence="1">Belongs to the DNA photolyase class-1 family.</text>
</comment>
<dbReference type="GO" id="GO:0043153">
    <property type="term" value="P:entrainment of circadian clock by photoperiod"/>
    <property type="evidence" value="ECO:0007669"/>
    <property type="project" value="TreeGrafter"/>
</dbReference>
<dbReference type="PANTHER" id="PTHR11455">
    <property type="entry name" value="CRYPTOCHROME"/>
    <property type="match status" value="1"/>
</dbReference>
<dbReference type="OrthoDB" id="435881at2759"/>
<dbReference type="Pfam" id="PF03441">
    <property type="entry name" value="FAD_binding_7"/>
    <property type="match status" value="1"/>
</dbReference>
<proteinExistence type="inferred from homology"/>
<dbReference type="InterPro" id="IPR006050">
    <property type="entry name" value="DNA_photolyase_N"/>
</dbReference>
<dbReference type="GO" id="GO:0032922">
    <property type="term" value="P:circadian regulation of gene expression"/>
    <property type="evidence" value="ECO:0007669"/>
    <property type="project" value="TreeGrafter"/>
</dbReference>
<keyword evidence="8" id="KW-1185">Reference proteome</keyword>
<dbReference type="SUPFAM" id="SSF48173">
    <property type="entry name" value="Cryptochrome/photolyase FAD-binding domain"/>
    <property type="match status" value="1"/>
</dbReference>
<feature type="region of interest" description="Disordered" evidence="5">
    <location>
        <begin position="578"/>
        <end position="638"/>
    </location>
</feature>
<evidence type="ECO:0000313" key="7">
    <source>
        <dbReference type="EMBL" id="KXJ97683.1"/>
    </source>
</evidence>
<evidence type="ECO:0000313" key="8">
    <source>
        <dbReference type="Proteomes" id="UP000070501"/>
    </source>
</evidence>
<dbReference type="GO" id="GO:0071949">
    <property type="term" value="F:FAD binding"/>
    <property type="evidence" value="ECO:0007669"/>
    <property type="project" value="TreeGrafter"/>
</dbReference>
<dbReference type="AlphaFoldDB" id="A0A136JKL6"/>
<comment type="cofactor">
    <cofactor evidence="4">
        <name>FAD</name>
        <dbReference type="ChEBI" id="CHEBI:57692"/>
    </cofactor>
    <text evidence="4">Binds 1 FAD per subunit.</text>
</comment>
<keyword evidence="2 4" id="KW-0285">Flavoprotein</keyword>
<protein>
    <submittedName>
        <fullName evidence="7">DNA photolyase</fullName>
    </submittedName>
</protein>
<dbReference type="Gene3D" id="1.10.579.10">
    <property type="entry name" value="DNA Cyclobutane Dipyrimidine Photolyase, subunit A, domain 3"/>
    <property type="match status" value="1"/>
</dbReference>
<feature type="binding site" evidence="4">
    <location>
        <begin position="279"/>
        <end position="283"/>
    </location>
    <ligand>
        <name>FAD</name>
        <dbReference type="ChEBI" id="CHEBI:57692"/>
    </ligand>
</feature>
<evidence type="ECO:0000256" key="2">
    <source>
        <dbReference type="ARBA" id="ARBA00022630"/>
    </source>
</evidence>
<accession>A0A136JKL6</accession>
<dbReference type="GO" id="GO:0005634">
    <property type="term" value="C:nucleus"/>
    <property type="evidence" value="ECO:0007669"/>
    <property type="project" value="TreeGrafter"/>
</dbReference>
<dbReference type="PROSITE" id="PS51645">
    <property type="entry name" value="PHR_CRY_ALPHA_BETA"/>
    <property type="match status" value="1"/>
</dbReference>
<dbReference type="PANTHER" id="PTHR11455:SF9">
    <property type="entry name" value="CRYPTOCHROME CIRCADIAN CLOCK 5 ISOFORM X1"/>
    <property type="match status" value="1"/>
</dbReference>
<reference evidence="8" key="1">
    <citation type="submission" date="2016-02" db="EMBL/GenBank/DDBJ databases">
        <title>Draft genome sequence of Microdochium bolleyi, a fungal endophyte of beachgrass.</title>
        <authorList>
            <consortium name="DOE Joint Genome Institute"/>
            <person name="David A.S."/>
            <person name="May G."/>
            <person name="Haridas S."/>
            <person name="Lim J."/>
            <person name="Wang M."/>
            <person name="Labutti K."/>
            <person name="Lipzen A."/>
            <person name="Barry K."/>
            <person name="Grigoriev I.V."/>
        </authorList>
    </citation>
    <scope>NUCLEOTIDE SEQUENCE [LARGE SCALE GENOMIC DNA]</scope>
    <source>
        <strain evidence="8">J235TASD1</strain>
    </source>
</reference>
<evidence type="ECO:0000256" key="4">
    <source>
        <dbReference type="PIRSR" id="PIRSR602081-1"/>
    </source>
</evidence>
<feature type="compositionally biased region" description="Acidic residues" evidence="5">
    <location>
        <begin position="591"/>
        <end position="603"/>
    </location>
</feature>
<keyword evidence="3 4" id="KW-0274">FAD</keyword>
<dbReference type="STRING" id="196109.A0A136JKL6"/>
<dbReference type="InterPro" id="IPR005101">
    <property type="entry name" value="Cryptochr/Photolyase_FAD-bd"/>
</dbReference>
<sequence>MGGKKPPRVIYWFRTDLRLHDSPALKAALDLQPEVLWPIFTWDPHYVYKVKGGVNRWQYLLDCQNDLSGSITKLNPKSKLFVLREGPQTLFPKLFKAWGVTHLVFERDTDTYAKERDRFVMQLAIKAGVEVITRYGRTLWDSDEVVAKNGGKPTMTIMQLQHAGQKIGQIPKPIPAPVSLPDPGETPLNFEHNEPDSRPDLNAEYRENKDKTYSTISGPTGDFAPETLEELGFPSATTPHRGGETIALKMLSDIIANKEYTATFKKPNTSPAAFEPQATTLLSPAMHFGSLSVRLFYWKSQEVVDGYGKGASSPPESLTGQLLFRDMYFAAQAGIGAPFLQTLNNSHVRFIPWHLPSKYTEDADNSDGPTTISGEYQVDSPVAEKWFQRWKYGVTGFPFVDALMRQLRQEGWIHHLGRHLVACFLTRGGCYIHWERGADVFEEWLLDHEPACNAGNWQWLSCTAFFSQFYRCYSPIAFGKKWDKSGALIRRYVPELKDLDEKYIYEPWKAPPQALAAAHVKIAGDGMGDAKEGVYPEPMLDFNERRTVCMNAMKVAYQIGLRGDDKKVKDGSWKKLFEDAGEKEMEGAEIPSDDNGSEADDAENENHKRPRKTRTGRKSDAVKEGPMDRHFKKVKAGS</sequence>
<dbReference type="EMBL" id="KQ964245">
    <property type="protein sequence ID" value="KXJ97683.1"/>
    <property type="molecule type" value="Genomic_DNA"/>
</dbReference>
<dbReference type="GO" id="GO:0003904">
    <property type="term" value="F:deoxyribodipyrimidine photo-lyase activity"/>
    <property type="evidence" value="ECO:0007669"/>
    <property type="project" value="TreeGrafter"/>
</dbReference>
<dbReference type="InterPro" id="IPR036134">
    <property type="entry name" value="Crypto/Photolyase_FAD-like_sf"/>
</dbReference>
<dbReference type="Gene3D" id="3.40.50.620">
    <property type="entry name" value="HUPs"/>
    <property type="match status" value="1"/>
</dbReference>
<feature type="domain" description="Photolyase/cryptochrome alpha/beta" evidence="6">
    <location>
        <begin position="7"/>
        <end position="139"/>
    </location>
</feature>
<gene>
    <name evidence="7" type="ORF">Micbo1qcDRAFT_211964</name>
</gene>
<evidence type="ECO:0000256" key="3">
    <source>
        <dbReference type="ARBA" id="ARBA00022827"/>
    </source>
</evidence>
<dbReference type="PRINTS" id="PR00147">
    <property type="entry name" value="DNAPHOTLYASE"/>
</dbReference>
<dbReference type="GO" id="GO:0005737">
    <property type="term" value="C:cytoplasm"/>
    <property type="evidence" value="ECO:0007669"/>
    <property type="project" value="TreeGrafter"/>
</dbReference>
<dbReference type="SUPFAM" id="SSF52425">
    <property type="entry name" value="Cryptochrome/photolyase, N-terminal domain"/>
    <property type="match status" value="1"/>
</dbReference>
<evidence type="ECO:0000259" key="6">
    <source>
        <dbReference type="PROSITE" id="PS51645"/>
    </source>
</evidence>
<dbReference type="GO" id="GO:0003677">
    <property type="term" value="F:DNA binding"/>
    <property type="evidence" value="ECO:0007669"/>
    <property type="project" value="TreeGrafter"/>
</dbReference>
<dbReference type="InterPro" id="IPR036155">
    <property type="entry name" value="Crypto/Photolyase_N_sf"/>
</dbReference>
<dbReference type="Pfam" id="PF00875">
    <property type="entry name" value="DNA_photolyase"/>
    <property type="match status" value="1"/>
</dbReference>
<organism evidence="7 8">
    <name type="scientific">Microdochium bolleyi</name>
    <dbReference type="NCBI Taxonomy" id="196109"/>
    <lineage>
        <taxon>Eukaryota</taxon>
        <taxon>Fungi</taxon>
        <taxon>Dikarya</taxon>
        <taxon>Ascomycota</taxon>
        <taxon>Pezizomycotina</taxon>
        <taxon>Sordariomycetes</taxon>
        <taxon>Xylariomycetidae</taxon>
        <taxon>Xylariales</taxon>
        <taxon>Microdochiaceae</taxon>
        <taxon>Microdochium</taxon>
    </lineage>
</organism>
<dbReference type="InterPro" id="IPR002081">
    <property type="entry name" value="Cryptochrome/DNA_photolyase_1"/>
</dbReference>
<feature type="compositionally biased region" description="Basic and acidic residues" evidence="5">
    <location>
        <begin position="617"/>
        <end position="629"/>
    </location>
</feature>
<evidence type="ECO:0000256" key="1">
    <source>
        <dbReference type="ARBA" id="ARBA00005862"/>
    </source>
</evidence>
<dbReference type="Gene3D" id="1.25.40.80">
    <property type="match status" value="1"/>
</dbReference>
<name>A0A136JKL6_9PEZI</name>